<dbReference type="GO" id="GO:0015385">
    <property type="term" value="F:sodium:proton antiporter activity"/>
    <property type="evidence" value="ECO:0007669"/>
    <property type="project" value="TreeGrafter"/>
</dbReference>
<dbReference type="PANTHER" id="PTHR34703:SF1">
    <property type="entry name" value="ANTIPORTER SUBUNIT MNHG2-RELATED"/>
    <property type="match status" value="1"/>
</dbReference>
<evidence type="ECO:0000313" key="2">
    <source>
        <dbReference type="EMBL" id="BBJ05332.1"/>
    </source>
</evidence>
<feature type="transmembrane region" description="Helical" evidence="1">
    <location>
        <begin position="6"/>
        <end position="32"/>
    </location>
</feature>
<name>A0A455WHG8_MARNT</name>
<dbReference type="EMBL" id="AP019537">
    <property type="protein sequence ID" value="BBJ05332.1"/>
    <property type="molecule type" value="Genomic_DNA"/>
</dbReference>
<dbReference type="PANTHER" id="PTHR34703">
    <property type="entry name" value="ANTIPORTER SUBUNIT MNHG2-RELATED"/>
    <property type="match status" value="1"/>
</dbReference>
<reference evidence="2" key="1">
    <citation type="submission" date="2019-03" db="EMBL/GenBank/DDBJ databases">
        <title>Whole genome analysis of nitrate-reducing bacteria Marinobacter hydrocarbonoclasticus YB03.</title>
        <authorList>
            <person name="Azam A.H."/>
            <person name="Yuk S.R."/>
            <person name="Kamarisima K."/>
            <person name="Miyanaga K."/>
            <person name="Tanji Y."/>
        </authorList>
    </citation>
    <scope>NUCLEOTIDE SEQUENCE</scope>
    <source>
        <strain evidence="2">YB03</strain>
    </source>
</reference>
<keyword evidence="1" id="KW-1133">Transmembrane helix</keyword>
<feature type="transmembrane region" description="Helical" evidence="1">
    <location>
        <begin position="44"/>
        <end position="64"/>
    </location>
</feature>
<gene>
    <name evidence="2" type="ORF">YBY_31810</name>
</gene>
<protein>
    <recommendedName>
        <fullName evidence="3">Monovalent cation/H(+) antiporter subunit G</fullName>
    </recommendedName>
</protein>
<organism evidence="2">
    <name type="scientific">Marinobacter nauticus</name>
    <name type="common">Marinobacter hydrocarbonoclasticus</name>
    <name type="synonym">Marinobacter aquaeolei</name>
    <dbReference type="NCBI Taxonomy" id="2743"/>
    <lineage>
        <taxon>Bacteria</taxon>
        <taxon>Pseudomonadati</taxon>
        <taxon>Pseudomonadota</taxon>
        <taxon>Gammaproteobacteria</taxon>
        <taxon>Pseudomonadales</taxon>
        <taxon>Marinobacteraceae</taxon>
        <taxon>Marinobacter</taxon>
    </lineage>
</organism>
<accession>A0A455WHG8</accession>
<proteinExistence type="predicted"/>
<keyword evidence="1" id="KW-0472">Membrane</keyword>
<sequence length="106" mass="11079">MIDSAVFAVQVVLLVLGCLFFAVGTLGLFRFSDTLTRIHALTKVDNLGLGFIVLALLPMAPSLAGGLKMVLIWAAALAASATSAHLIARAVHVRPEHSAVQEAADD</sequence>
<evidence type="ECO:0008006" key="3">
    <source>
        <dbReference type="Google" id="ProtNLM"/>
    </source>
</evidence>
<dbReference type="AlphaFoldDB" id="A0A455WHG8"/>
<dbReference type="InterPro" id="IPR005133">
    <property type="entry name" value="PhaG_MnhG_YufB"/>
</dbReference>
<dbReference type="Pfam" id="PF03334">
    <property type="entry name" value="PhaG_MnhG_YufB"/>
    <property type="match status" value="1"/>
</dbReference>
<evidence type="ECO:0000256" key="1">
    <source>
        <dbReference type="SAM" id="Phobius"/>
    </source>
</evidence>
<keyword evidence="1" id="KW-0812">Transmembrane</keyword>